<evidence type="ECO:0000256" key="1">
    <source>
        <dbReference type="ARBA" id="ARBA00004651"/>
    </source>
</evidence>
<feature type="transmembrane region" description="Helical" evidence="10">
    <location>
        <begin position="261"/>
        <end position="282"/>
    </location>
</feature>
<feature type="transmembrane region" description="Helical" evidence="10">
    <location>
        <begin position="302"/>
        <end position="324"/>
    </location>
</feature>
<feature type="transmembrane region" description="Helical" evidence="10">
    <location>
        <begin position="372"/>
        <end position="393"/>
    </location>
</feature>
<dbReference type="GO" id="GO:0015297">
    <property type="term" value="F:antiporter activity"/>
    <property type="evidence" value="ECO:0007669"/>
    <property type="project" value="InterPro"/>
</dbReference>
<evidence type="ECO:0000256" key="5">
    <source>
        <dbReference type="ARBA" id="ARBA00022475"/>
    </source>
</evidence>
<reference evidence="11" key="1">
    <citation type="submission" date="2021-03" db="EMBL/GenBank/DDBJ databases">
        <title>Comparative Genomics and Metabolomics in the genus Turicibacter.</title>
        <authorList>
            <person name="Maki J."/>
            <person name="Looft T."/>
        </authorList>
    </citation>
    <scope>NUCLEOTIDE SEQUENCE</scope>
    <source>
        <strain evidence="11">ISU324</strain>
    </source>
</reference>
<feature type="transmembrane region" description="Helical" evidence="10">
    <location>
        <begin position="344"/>
        <end position="365"/>
    </location>
</feature>
<evidence type="ECO:0000313" key="11">
    <source>
        <dbReference type="EMBL" id="UUF09669.1"/>
    </source>
</evidence>
<proteinExistence type="inferred from homology"/>
<keyword evidence="8 10" id="KW-0472">Membrane</keyword>
<feature type="transmembrane region" description="Helical" evidence="10">
    <location>
        <begin position="399"/>
        <end position="418"/>
    </location>
</feature>
<feature type="transmembrane region" description="Helical" evidence="10">
    <location>
        <begin position="78"/>
        <end position="100"/>
    </location>
</feature>
<protein>
    <recommendedName>
        <fullName evidence="3">Multidrug export protein MepA</fullName>
    </recommendedName>
</protein>
<sequence length="428" mass="47094">MAFTTPTMIMIVFLSLYTIIDGIFVSRFVGQNALSAINITLPLISLTYGIAFMFATGGSAIVAKKFGEGNSLEGKQNFSFIVLCSVIIGMFLMIIELTFLPNLLKLLGATENLYSYCYEYGFIITLFTPIAILKSLFDYFMVTANNPKLGLINTLIGGFTNMILDYVFIVVFNLGISGAALATGIGLLIPSMIGSIYFMNQKNYLHFTKPKLKWDVLIQSMSNGLSEMVTNLSTAVTTLLFNLMMIKYLGEDGVASITIVLYAQFLLMSVYLGFSSGAAPLISFSYGENNHPQLKQLIKYSYHFISVASVVTFVLALILASTIIKIFTGGETEVYHITKSGFYLFSFSFLPIGINIFASAMFTAFSNGKVSALISVLRSLILVIIGVILLPILLGVNGIWLTIPFAEFITVVISISLTKRYASYYHYE</sequence>
<evidence type="ECO:0000256" key="2">
    <source>
        <dbReference type="ARBA" id="ARBA00008417"/>
    </source>
</evidence>
<dbReference type="GO" id="GO:0046677">
    <property type="term" value="P:response to antibiotic"/>
    <property type="evidence" value="ECO:0007669"/>
    <property type="project" value="UniProtKB-KW"/>
</dbReference>
<keyword evidence="5" id="KW-1003">Cell membrane</keyword>
<dbReference type="Proteomes" id="UP001058072">
    <property type="component" value="Chromosome"/>
</dbReference>
<keyword evidence="9" id="KW-0046">Antibiotic resistance</keyword>
<feature type="transmembrane region" description="Helical" evidence="10">
    <location>
        <begin position="35"/>
        <end position="57"/>
    </location>
</feature>
<gene>
    <name evidence="11" type="ORF">J0J70_05040</name>
</gene>
<evidence type="ECO:0000256" key="6">
    <source>
        <dbReference type="ARBA" id="ARBA00022692"/>
    </source>
</evidence>
<evidence type="ECO:0000256" key="7">
    <source>
        <dbReference type="ARBA" id="ARBA00022989"/>
    </source>
</evidence>
<accession>A0A9Q9CN61</accession>
<evidence type="ECO:0000256" key="3">
    <source>
        <dbReference type="ARBA" id="ARBA00022106"/>
    </source>
</evidence>
<dbReference type="GO" id="GO:0005886">
    <property type="term" value="C:plasma membrane"/>
    <property type="evidence" value="ECO:0007669"/>
    <property type="project" value="UniProtKB-SubCell"/>
</dbReference>
<evidence type="ECO:0000256" key="4">
    <source>
        <dbReference type="ARBA" id="ARBA00022448"/>
    </source>
</evidence>
<dbReference type="PANTHER" id="PTHR43823">
    <property type="entry name" value="SPORULATION PROTEIN YKVU"/>
    <property type="match status" value="1"/>
</dbReference>
<evidence type="ECO:0000313" key="12">
    <source>
        <dbReference type="Proteomes" id="UP001058072"/>
    </source>
</evidence>
<comment type="subcellular location">
    <subcellularLocation>
        <location evidence="1">Cell membrane</location>
        <topology evidence="1">Multi-pass membrane protein</topology>
    </subcellularLocation>
</comment>
<comment type="similarity">
    <text evidence="2">Belongs to the multi antimicrobial extrusion (MATE) (TC 2.A.66.1) family. MepA subfamily.</text>
</comment>
<organism evidence="11 12">
    <name type="scientific">Turicibacter bilis</name>
    <dbReference type="NCBI Taxonomy" id="2735723"/>
    <lineage>
        <taxon>Bacteria</taxon>
        <taxon>Bacillati</taxon>
        <taxon>Bacillota</taxon>
        <taxon>Erysipelotrichia</taxon>
        <taxon>Erysipelotrichales</taxon>
        <taxon>Turicibacteraceae</taxon>
        <taxon>Turicibacter</taxon>
    </lineage>
</organism>
<feature type="transmembrane region" description="Helical" evidence="10">
    <location>
        <begin position="178"/>
        <end position="199"/>
    </location>
</feature>
<evidence type="ECO:0000256" key="8">
    <source>
        <dbReference type="ARBA" id="ARBA00023136"/>
    </source>
</evidence>
<dbReference type="AlphaFoldDB" id="A0A9Q9CN61"/>
<dbReference type="CDD" id="cd13143">
    <property type="entry name" value="MATE_MepA_like"/>
    <property type="match status" value="1"/>
</dbReference>
<dbReference type="InterPro" id="IPR045070">
    <property type="entry name" value="MATE_MepA-like"/>
</dbReference>
<dbReference type="InterPro" id="IPR002528">
    <property type="entry name" value="MATE_fam"/>
</dbReference>
<keyword evidence="4" id="KW-0813">Transport</keyword>
<dbReference type="Pfam" id="PF01554">
    <property type="entry name" value="MatE"/>
    <property type="match status" value="2"/>
</dbReference>
<feature type="transmembrane region" description="Helical" evidence="10">
    <location>
        <begin position="120"/>
        <end position="137"/>
    </location>
</feature>
<dbReference type="PANTHER" id="PTHR43823:SF3">
    <property type="entry name" value="MULTIDRUG EXPORT PROTEIN MEPA"/>
    <property type="match status" value="1"/>
</dbReference>
<feature type="transmembrane region" description="Helical" evidence="10">
    <location>
        <begin position="149"/>
        <end position="172"/>
    </location>
</feature>
<dbReference type="EMBL" id="CP071250">
    <property type="protein sequence ID" value="UUF09669.1"/>
    <property type="molecule type" value="Genomic_DNA"/>
</dbReference>
<keyword evidence="7 10" id="KW-1133">Transmembrane helix</keyword>
<dbReference type="PIRSF" id="PIRSF006603">
    <property type="entry name" value="DinF"/>
    <property type="match status" value="1"/>
</dbReference>
<keyword evidence="6 10" id="KW-0812">Transmembrane</keyword>
<dbReference type="GO" id="GO:0042910">
    <property type="term" value="F:xenobiotic transmembrane transporter activity"/>
    <property type="evidence" value="ECO:0007669"/>
    <property type="project" value="InterPro"/>
</dbReference>
<dbReference type="InterPro" id="IPR048279">
    <property type="entry name" value="MdtK-like"/>
</dbReference>
<feature type="transmembrane region" description="Helical" evidence="10">
    <location>
        <begin position="7"/>
        <end position="29"/>
    </location>
</feature>
<dbReference type="InterPro" id="IPR051327">
    <property type="entry name" value="MATE_MepA_subfamily"/>
</dbReference>
<evidence type="ECO:0000256" key="10">
    <source>
        <dbReference type="SAM" id="Phobius"/>
    </source>
</evidence>
<dbReference type="NCBIfam" id="TIGR00797">
    <property type="entry name" value="matE"/>
    <property type="match status" value="1"/>
</dbReference>
<evidence type="ECO:0000256" key="9">
    <source>
        <dbReference type="ARBA" id="ARBA00023251"/>
    </source>
</evidence>
<name>A0A9Q9CN61_9FIRM</name>